<accession>A0A3D8IB54</accession>
<comment type="caution">
    <text evidence="1">The sequence shown here is derived from an EMBL/GenBank/DDBJ whole genome shotgun (WGS) entry which is preliminary data.</text>
</comment>
<name>A0A3D8IB54_9HELI</name>
<gene>
    <name evidence="1" type="ORF">CQA43_07195</name>
</gene>
<dbReference type="EMBL" id="NXLS01000007">
    <property type="protein sequence ID" value="RDU62367.1"/>
    <property type="molecule type" value="Genomic_DNA"/>
</dbReference>
<proteinExistence type="predicted"/>
<evidence type="ECO:0000313" key="2">
    <source>
        <dbReference type="Proteomes" id="UP000256650"/>
    </source>
</evidence>
<dbReference type="AlphaFoldDB" id="A0A3D8IB54"/>
<keyword evidence="2" id="KW-1185">Reference proteome</keyword>
<dbReference type="Proteomes" id="UP000256650">
    <property type="component" value="Unassembled WGS sequence"/>
</dbReference>
<reference evidence="1 2" key="1">
    <citation type="submission" date="2018-04" db="EMBL/GenBank/DDBJ databases">
        <title>Novel Campyloabacter and Helicobacter Species and Strains.</title>
        <authorList>
            <person name="Mannion A.J."/>
            <person name="Shen Z."/>
            <person name="Fox J.G."/>
        </authorList>
    </citation>
    <scope>NUCLEOTIDE SEQUENCE [LARGE SCALE GENOMIC DNA]</scope>
    <source>
        <strain evidence="1 2">MIT 99-5101</strain>
    </source>
</reference>
<protein>
    <submittedName>
        <fullName evidence="1">Uncharacterized protein</fullName>
    </submittedName>
</protein>
<sequence length="76" mass="8801">MWVNLLCTNAYCENFANFLAMTTNQHVMSQPCHCEECAKQMTQWNPFVPSYELPRFGSMQNLAKANPKKMEVLALR</sequence>
<organism evidence="1 2">
    <name type="scientific">Helicobacter ganmani</name>
    <dbReference type="NCBI Taxonomy" id="60246"/>
    <lineage>
        <taxon>Bacteria</taxon>
        <taxon>Pseudomonadati</taxon>
        <taxon>Campylobacterota</taxon>
        <taxon>Epsilonproteobacteria</taxon>
        <taxon>Campylobacterales</taxon>
        <taxon>Helicobacteraceae</taxon>
        <taxon>Helicobacter</taxon>
    </lineage>
</organism>
<evidence type="ECO:0000313" key="1">
    <source>
        <dbReference type="EMBL" id="RDU62367.1"/>
    </source>
</evidence>